<keyword evidence="2" id="KW-1185">Reference proteome</keyword>
<dbReference type="Proteomes" id="UP000193224">
    <property type="component" value="Unassembled WGS sequence"/>
</dbReference>
<name>A0A1X7BT70_9RHOB</name>
<gene>
    <name evidence="1" type="ORF">ROA7745_02698</name>
</gene>
<dbReference type="OrthoDB" id="7203640at2"/>
<dbReference type="AlphaFoldDB" id="A0A1X7BT70"/>
<evidence type="ECO:0000313" key="2">
    <source>
        <dbReference type="Proteomes" id="UP000193224"/>
    </source>
</evidence>
<proteinExistence type="predicted"/>
<organism evidence="1 2">
    <name type="scientific">Roseovarius aestuarii</name>
    <dbReference type="NCBI Taxonomy" id="475083"/>
    <lineage>
        <taxon>Bacteria</taxon>
        <taxon>Pseudomonadati</taxon>
        <taxon>Pseudomonadota</taxon>
        <taxon>Alphaproteobacteria</taxon>
        <taxon>Rhodobacterales</taxon>
        <taxon>Roseobacteraceae</taxon>
        <taxon>Roseovarius</taxon>
    </lineage>
</organism>
<reference evidence="1 2" key="1">
    <citation type="submission" date="2017-03" db="EMBL/GenBank/DDBJ databases">
        <authorList>
            <person name="Afonso C.L."/>
            <person name="Miller P.J."/>
            <person name="Scott M.A."/>
            <person name="Spackman E."/>
            <person name="Goraichik I."/>
            <person name="Dimitrov K.M."/>
            <person name="Suarez D.L."/>
            <person name="Swayne D.E."/>
        </authorList>
    </citation>
    <scope>NUCLEOTIDE SEQUENCE [LARGE SCALE GENOMIC DNA]</scope>
    <source>
        <strain evidence="1 2">CECT 7745</strain>
    </source>
</reference>
<sequence>MELRRALTATIHGPQAHFPEWCRYHLSHFDVLLLWADTPEDLAAMRPLAGKRIMVRQGAQIQHDSRLTRTLLRQDTNANAALVECRKRGVDWLAHIDDDEVFRPLDPLLWHQNADVAQLHFVNHEACPRWVAGNPFETIRHFKRSGRLPFLLYEGGKSAVRCRGGVGADGPHRFDVSEGTSVLCPGAEILHYGCCSYEAWLRKYLNLGSFSDWYLDEFRTPITKRFHLESRNVVQRCLSNWDFRPCEIFFSQFVWNDGDLQQGRLRGDLLYVPISELAGFVD</sequence>
<protein>
    <recommendedName>
        <fullName evidence="3">Glycosyl transferase family 2</fullName>
    </recommendedName>
</protein>
<accession>A0A1X7BT70</accession>
<dbReference type="RefSeq" id="WP_085800818.1">
    <property type="nucleotide sequence ID" value="NZ_FWXB01000010.1"/>
</dbReference>
<evidence type="ECO:0000313" key="1">
    <source>
        <dbReference type="EMBL" id="SMC12866.1"/>
    </source>
</evidence>
<evidence type="ECO:0008006" key="3">
    <source>
        <dbReference type="Google" id="ProtNLM"/>
    </source>
</evidence>
<dbReference type="EMBL" id="FWXB01000010">
    <property type="protein sequence ID" value="SMC12866.1"/>
    <property type="molecule type" value="Genomic_DNA"/>
</dbReference>